<sequence>MNERDEAWNPFDFWQDAKETPIQAFLDGRPLNPGAHVLLHPKKHQDIFDAVLAGKLATVESIQEDLEGRIYVVVTIDEDPGRDLGQEQLVGHRFFFDLDEVAWP</sequence>
<name>A0A2T2WIR7_SULTH</name>
<gene>
    <name evidence="1" type="ORF">C7B47_16870</name>
</gene>
<protein>
    <submittedName>
        <fullName evidence="1">Uncharacterized protein</fullName>
    </submittedName>
</protein>
<dbReference type="Proteomes" id="UP000242705">
    <property type="component" value="Unassembled WGS sequence"/>
</dbReference>
<dbReference type="AlphaFoldDB" id="A0A2T2WIR7"/>
<organism evidence="1 2">
    <name type="scientific">Sulfobacillus thermosulfidooxidans</name>
    <dbReference type="NCBI Taxonomy" id="28034"/>
    <lineage>
        <taxon>Bacteria</taxon>
        <taxon>Bacillati</taxon>
        <taxon>Bacillota</taxon>
        <taxon>Clostridia</taxon>
        <taxon>Eubacteriales</taxon>
        <taxon>Clostridiales Family XVII. Incertae Sedis</taxon>
        <taxon>Sulfobacillus</taxon>
    </lineage>
</organism>
<evidence type="ECO:0000313" key="2">
    <source>
        <dbReference type="Proteomes" id="UP000242705"/>
    </source>
</evidence>
<evidence type="ECO:0000313" key="1">
    <source>
        <dbReference type="EMBL" id="PSR22120.1"/>
    </source>
</evidence>
<accession>A0A2T2WIR7</accession>
<proteinExistence type="predicted"/>
<reference evidence="1 2" key="1">
    <citation type="journal article" date="2014" name="BMC Genomics">
        <title>Comparison of environmental and isolate Sulfobacillus genomes reveals diverse carbon, sulfur, nitrogen, and hydrogen metabolisms.</title>
        <authorList>
            <person name="Justice N.B."/>
            <person name="Norman A."/>
            <person name="Brown C.T."/>
            <person name="Singh A."/>
            <person name="Thomas B.C."/>
            <person name="Banfield J.F."/>
        </authorList>
    </citation>
    <scope>NUCLEOTIDE SEQUENCE [LARGE SCALE GENOMIC DNA]</scope>
    <source>
        <strain evidence="1">AMDSBA5</strain>
    </source>
</reference>
<comment type="caution">
    <text evidence="1">The sequence shown here is derived from an EMBL/GenBank/DDBJ whole genome shotgun (WGS) entry which is preliminary data.</text>
</comment>
<dbReference type="EMBL" id="PXYX01000093">
    <property type="protein sequence ID" value="PSR22120.1"/>
    <property type="molecule type" value="Genomic_DNA"/>
</dbReference>